<accession>A0A9Q0P832</accession>
<dbReference type="PANTHER" id="PTHR31079:SF46">
    <property type="entry name" value="NAC DOMAIN-CONTAINING PROTEIN 73"/>
    <property type="match status" value="1"/>
</dbReference>
<reference evidence="7" key="1">
    <citation type="submission" date="2022-11" db="EMBL/GenBank/DDBJ databases">
        <authorList>
            <person name="Hyden B.L."/>
            <person name="Feng K."/>
            <person name="Yates T."/>
            <person name="Jawdy S."/>
            <person name="Smart L.B."/>
            <person name="Muchero W."/>
        </authorList>
    </citation>
    <scope>NUCLEOTIDE SEQUENCE</scope>
    <source>
        <tissue evidence="7">Shoot tip</tissue>
    </source>
</reference>
<dbReference type="Gene3D" id="2.170.150.80">
    <property type="entry name" value="NAC domain"/>
    <property type="match status" value="1"/>
</dbReference>
<keyword evidence="1" id="KW-0805">Transcription regulation</keyword>
<evidence type="ECO:0000256" key="4">
    <source>
        <dbReference type="ARBA" id="ARBA00023242"/>
    </source>
</evidence>
<gene>
    <name evidence="7" type="ORF">OIU85_007076</name>
</gene>
<feature type="compositionally biased region" description="Basic and acidic residues" evidence="5">
    <location>
        <begin position="116"/>
        <end position="126"/>
    </location>
</feature>
<keyword evidence="4" id="KW-0539">Nucleus</keyword>
<evidence type="ECO:0000313" key="7">
    <source>
        <dbReference type="EMBL" id="KAJ6683352.1"/>
    </source>
</evidence>
<keyword evidence="2" id="KW-0238">DNA-binding</keyword>
<dbReference type="InterPro" id="IPR036093">
    <property type="entry name" value="NAC_dom_sf"/>
</dbReference>
<name>A0A9Q0P832_SALVM</name>
<dbReference type="GO" id="GO:0005634">
    <property type="term" value="C:nucleus"/>
    <property type="evidence" value="ECO:0007669"/>
    <property type="project" value="TreeGrafter"/>
</dbReference>
<organism evidence="7 8">
    <name type="scientific">Salix viminalis</name>
    <name type="common">Common osier</name>
    <name type="synonym">Basket willow</name>
    <dbReference type="NCBI Taxonomy" id="40686"/>
    <lineage>
        <taxon>Eukaryota</taxon>
        <taxon>Viridiplantae</taxon>
        <taxon>Streptophyta</taxon>
        <taxon>Embryophyta</taxon>
        <taxon>Tracheophyta</taxon>
        <taxon>Spermatophyta</taxon>
        <taxon>Magnoliopsida</taxon>
        <taxon>eudicotyledons</taxon>
        <taxon>Gunneridae</taxon>
        <taxon>Pentapetalae</taxon>
        <taxon>rosids</taxon>
        <taxon>fabids</taxon>
        <taxon>Malpighiales</taxon>
        <taxon>Salicaceae</taxon>
        <taxon>Saliceae</taxon>
        <taxon>Salix</taxon>
    </lineage>
</organism>
<dbReference type="Proteomes" id="UP001151529">
    <property type="component" value="Chromosome 17"/>
</dbReference>
<evidence type="ECO:0000256" key="2">
    <source>
        <dbReference type="ARBA" id="ARBA00023125"/>
    </source>
</evidence>
<dbReference type="PANTHER" id="PTHR31079">
    <property type="entry name" value="NAC DOMAIN-CONTAINING PROTEIN 73"/>
    <property type="match status" value="1"/>
</dbReference>
<evidence type="ECO:0000256" key="5">
    <source>
        <dbReference type="SAM" id="MobiDB-lite"/>
    </source>
</evidence>
<feature type="region of interest" description="Disordered" evidence="5">
    <location>
        <begin position="214"/>
        <end position="245"/>
    </location>
</feature>
<dbReference type="SUPFAM" id="SSF101941">
    <property type="entry name" value="NAC domain"/>
    <property type="match status" value="1"/>
</dbReference>
<feature type="domain" description="NAC" evidence="6">
    <location>
        <begin position="32"/>
        <end position="185"/>
    </location>
</feature>
<dbReference type="AlphaFoldDB" id="A0A9Q0P832"/>
<dbReference type="PROSITE" id="PS51005">
    <property type="entry name" value="NAC"/>
    <property type="match status" value="1"/>
</dbReference>
<dbReference type="OrthoDB" id="2020306at2759"/>
<reference evidence="7" key="2">
    <citation type="journal article" date="2023" name="Int. J. Mol. Sci.">
        <title>De Novo Assembly and Annotation of 11 Diverse Shrub Willow (Salix) Genomes Reveals Novel Gene Organization in Sex-Linked Regions.</title>
        <authorList>
            <person name="Hyden B."/>
            <person name="Feng K."/>
            <person name="Yates T.B."/>
            <person name="Jawdy S."/>
            <person name="Cereghino C."/>
            <person name="Smart L.B."/>
            <person name="Muchero W."/>
        </authorList>
    </citation>
    <scope>NUCLEOTIDE SEQUENCE [LARGE SCALE GENOMIC DNA]</scope>
    <source>
        <tissue evidence="7">Shoot tip</tissue>
    </source>
</reference>
<sequence length="245" mass="27218">MCKQSKQARLHPACNAGVLAQRHKECLTRSCPSCGHQIKSQDQELLEHLEGKVKADSRKVHPLIDEFIPTIDGENGICYTHPEKLPGVSKDGLIRHFFHRPSKAYTTGTRKRRKVHTDTEGGETRWHKTGKTRPVLAGGKVKGLQEDTEEKDGELVVSKVFYQTQPRQCGSLVKDSVSVPSKFKVQSSGHDQGSNLKSSTTLVDYYHPSSFISFDQSGQNRSANPNPPQQLPPHFAVHDGSSFIP</sequence>
<evidence type="ECO:0000256" key="1">
    <source>
        <dbReference type="ARBA" id="ARBA00023015"/>
    </source>
</evidence>
<dbReference type="InterPro" id="IPR003441">
    <property type="entry name" value="NAC-dom"/>
</dbReference>
<keyword evidence="8" id="KW-1185">Reference proteome</keyword>
<dbReference type="InterPro" id="IPR044799">
    <property type="entry name" value="SOG1-like"/>
</dbReference>
<comment type="caution">
    <text evidence="7">The sequence shown here is derived from an EMBL/GenBank/DDBJ whole genome shotgun (WGS) entry which is preliminary data.</text>
</comment>
<dbReference type="EMBL" id="JAPFFL010000013">
    <property type="protein sequence ID" value="KAJ6683352.1"/>
    <property type="molecule type" value="Genomic_DNA"/>
</dbReference>
<dbReference type="GO" id="GO:0000976">
    <property type="term" value="F:transcription cis-regulatory region binding"/>
    <property type="evidence" value="ECO:0007669"/>
    <property type="project" value="TreeGrafter"/>
</dbReference>
<feature type="compositionally biased region" description="Polar residues" evidence="5">
    <location>
        <begin position="214"/>
        <end position="224"/>
    </location>
</feature>
<evidence type="ECO:0000259" key="6">
    <source>
        <dbReference type="PROSITE" id="PS51005"/>
    </source>
</evidence>
<proteinExistence type="predicted"/>
<dbReference type="GO" id="GO:0003700">
    <property type="term" value="F:DNA-binding transcription factor activity"/>
    <property type="evidence" value="ECO:0007669"/>
    <property type="project" value="InterPro"/>
</dbReference>
<feature type="region of interest" description="Disordered" evidence="5">
    <location>
        <begin position="105"/>
        <end position="130"/>
    </location>
</feature>
<evidence type="ECO:0000313" key="8">
    <source>
        <dbReference type="Proteomes" id="UP001151529"/>
    </source>
</evidence>
<protein>
    <recommendedName>
        <fullName evidence="6">NAC domain-containing protein</fullName>
    </recommendedName>
</protein>
<evidence type="ECO:0000256" key="3">
    <source>
        <dbReference type="ARBA" id="ARBA00023163"/>
    </source>
</evidence>
<dbReference type="Pfam" id="PF02365">
    <property type="entry name" value="NAM"/>
    <property type="match status" value="1"/>
</dbReference>
<keyword evidence="3" id="KW-0804">Transcription</keyword>